<sequence>MNFMESMGKIFISLGFFLLLLGVIFLFLSKLGNNIPLFRLPGDIYIKRENFAFYFPLTTFLLLSLFLTLIANLILRR</sequence>
<dbReference type="PANTHER" id="PTHR36443">
    <property type="entry name" value="BSR5223 PROTEIN"/>
    <property type="match status" value="1"/>
</dbReference>
<dbReference type="STRING" id="1123382.SAMN02745221_01410"/>
<keyword evidence="1" id="KW-0812">Transmembrane</keyword>
<dbReference type="InterPro" id="IPR021320">
    <property type="entry name" value="DUF2905"/>
</dbReference>
<organism evidence="2 3">
    <name type="scientific">Thermosyntropha lipolytica DSM 11003</name>
    <dbReference type="NCBI Taxonomy" id="1123382"/>
    <lineage>
        <taxon>Bacteria</taxon>
        <taxon>Bacillati</taxon>
        <taxon>Bacillota</taxon>
        <taxon>Clostridia</taxon>
        <taxon>Eubacteriales</taxon>
        <taxon>Syntrophomonadaceae</taxon>
        <taxon>Thermosyntropha</taxon>
    </lineage>
</organism>
<evidence type="ECO:0000313" key="3">
    <source>
        <dbReference type="Proteomes" id="UP000242329"/>
    </source>
</evidence>
<feature type="transmembrane region" description="Helical" evidence="1">
    <location>
        <begin position="51"/>
        <end position="75"/>
    </location>
</feature>
<dbReference type="PANTHER" id="PTHR36443:SF1">
    <property type="entry name" value="BSR5223 PROTEIN"/>
    <property type="match status" value="1"/>
</dbReference>
<keyword evidence="1" id="KW-1133">Transmembrane helix</keyword>
<name>A0A1M5P9P6_9FIRM</name>
<evidence type="ECO:0000256" key="1">
    <source>
        <dbReference type="SAM" id="Phobius"/>
    </source>
</evidence>
<dbReference type="RefSeq" id="WP_200774225.1">
    <property type="nucleotide sequence ID" value="NZ_FQWY01000021.1"/>
</dbReference>
<dbReference type="EMBL" id="FQWY01000021">
    <property type="protein sequence ID" value="SHG98472.1"/>
    <property type="molecule type" value="Genomic_DNA"/>
</dbReference>
<keyword evidence="1" id="KW-0472">Membrane</keyword>
<dbReference type="Proteomes" id="UP000242329">
    <property type="component" value="Unassembled WGS sequence"/>
</dbReference>
<feature type="transmembrane region" description="Helical" evidence="1">
    <location>
        <begin position="12"/>
        <end position="31"/>
    </location>
</feature>
<dbReference type="AlphaFoldDB" id="A0A1M5P9P6"/>
<evidence type="ECO:0000313" key="2">
    <source>
        <dbReference type="EMBL" id="SHG98472.1"/>
    </source>
</evidence>
<gene>
    <name evidence="2" type="ORF">SAMN02745221_01410</name>
</gene>
<proteinExistence type="predicted"/>
<dbReference type="Pfam" id="PF11146">
    <property type="entry name" value="DUF2905"/>
    <property type="match status" value="1"/>
</dbReference>
<keyword evidence="3" id="KW-1185">Reference proteome</keyword>
<reference evidence="3" key="1">
    <citation type="submission" date="2016-11" db="EMBL/GenBank/DDBJ databases">
        <authorList>
            <person name="Varghese N."/>
            <person name="Submissions S."/>
        </authorList>
    </citation>
    <scope>NUCLEOTIDE SEQUENCE [LARGE SCALE GENOMIC DNA]</scope>
    <source>
        <strain evidence="3">DSM 11003</strain>
    </source>
</reference>
<evidence type="ECO:0008006" key="4">
    <source>
        <dbReference type="Google" id="ProtNLM"/>
    </source>
</evidence>
<protein>
    <recommendedName>
        <fullName evidence="4">DUF2905 domain-containing protein</fullName>
    </recommendedName>
</protein>
<accession>A0A1M5P9P6</accession>